<reference evidence="1 2" key="1">
    <citation type="submission" date="2024-01" db="EMBL/GenBank/DDBJ databases">
        <title>Genome assemblies of Stephania.</title>
        <authorList>
            <person name="Yang L."/>
        </authorList>
    </citation>
    <scope>NUCLEOTIDE SEQUENCE [LARGE SCALE GENOMIC DNA]</scope>
    <source>
        <strain evidence="1">QJT</strain>
        <tissue evidence="1">Leaf</tissue>
    </source>
</reference>
<dbReference type="AlphaFoldDB" id="A0AAP0KPG8"/>
<proteinExistence type="predicted"/>
<keyword evidence="2" id="KW-1185">Reference proteome</keyword>
<accession>A0AAP0KPG8</accession>
<protein>
    <submittedName>
        <fullName evidence="1">Uncharacterized protein</fullName>
    </submittedName>
</protein>
<evidence type="ECO:0000313" key="2">
    <source>
        <dbReference type="Proteomes" id="UP001417504"/>
    </source>
</evidence>
<dbReference type="Proteomes" id="UP001417504">
    <property type="component" value="Unassembled WGS sequence"/>
</dbReference>
<evidence type="ECO:0000313" key="1">
    <source>
        <dbReference type="EMBL" id="KAK9155538.1"/>
    </source>
</evidence>
<dbReference type="EMBL" id="JBBNAE010000001">
    <property type="protein sequence ID" value="KAK9155538.1"/>
    <property type="molecule type" value="Genomic_DNA"/>
</dbReference>
<organism evidence="1 2">
    <name type="scientific">Stephania japonica</name>
    <dbReference type="NCBI Taxonomy" id="461633"/>
    <lineage>
        <taxon>Eukaryota</taxon>
        <taxon>Viridiplantae</taxon>
        <taxon>Streptophyta</taxon>
        <taxon>Embryophyta</taxon>
        <taxon>Tracheophyta</taxon>
        <taxon>Spermatophyta</taxon>
        <taxon>Magnoliopsida</taxon>
        <taxon>Ranunculales</taxon>
        <taxon>Menispermaceae</taxon>
        <taxon>Menispermoideae</taxon>
        <taxon>Cissampelideae</taxon>
        <taxon>Stephania</taxon>
    </lineage>
</organism>
<name>A0AAP0KPG8_9MAGN</name>
<sequence>MGVEVEVDIDVDVEVEVEDEMSSLQDVHLSYSASTWTVVKLSVHAASVFDFVDPQR</sequence>
<gene>
    <name evidence="1" type="ORF">Sjap_003018</name>
</gene>
<comment type="caution">
    <text evidence="1">The sequence shown here is derived from an EMBL/GenBank/DDBJ whole genome shotgun (WGS) entry which is preliminary data.</text>
</comment>